<dbReference type="EMBL" id="CAJNAQ010000005">
    <property type="protein sequence ID" value="CAE6501445.1"/>
    <property type="molecule type" value="Genomic_DNA"/>
</dbReference>
<evidence type="ECO:0000313" key="3">
    <source>
        <dbReference type="Proteomes" id="UP000655759"/>
    </source>
</evidence>
<proteinExistence type="predicted"/>
<feature type="transmembrane region" description="Helical" evidence="1">
    <location>
        <begin position="7"/>
        <end position="26"/>
    </location>
</feature>
<accession>A0A812EY41</accession>
<dbReference type="RefSeq" id="WP_205100507.1">
    <property type="nucleotide sequence ID" value="NZ_CAJNAQ010000005.1"/>
</dbReference>
<dbReference type="Proteomes" id="UP000655759">
    <property type="component" value="Unassembled WGS sequence"/>
</dbReference>
<name>A0A812EY41_9ARCH</name>
<protein>
    <submittedName>
        <fullName evidence="2">Uncharacterized protein</fullName>
    </submittedName>
</protein>
<comment type="caution">
    <text evidence="2">The sequence shown here is derived from an EMBL/GenBank/DDBJ whole genome shotgun (WGS) entry which is preliminary data.</text>
</comment>
<evidence type="ECO:0000313" key="2">
    <source>
        <dbReference type="EMBL" id="CAE6501445.1"/>
    </source>
</evidence>
<dbReference type="AlphaFoldDB" id="A0A812EY41"/>
<evidence type="ECO:0000256" key="1">
    <source>
        <dbReference type="SAM" id="Phobius"/>
    </source>
</evidence>
<keyword evidence="1" id="KW-0812">Transmembrane</keyword>
<gene>
    <name evidence="2" type="ORF">NUZ5A_51160</name>
</gene>
<sequence length="79" mass="8988">MILQRHNYFTLSVIVGIVIITSLILFQNFNSCPARQFEIIDEIIAYERTLDPNSCISLVEKIHQLNSECSSDLEIVDCG</sequence>
<reference evidence="2" key="1">
    <citation type="submission" date="2021-02" db="EMBL/GenBank/DDBJ databases">
        <authorList>
            <person name="Han P."/>
        </authorList>
    </citation>
    <scope>NUCLEOTIDE SEQUENCE</scope>
    <source>
        <strain evidence="2">Candidatus Nitrosotenuis uzonensis 5A</strain>
    </source>
</reference>
<keyword evidence="1" id="KW-1133">Transmembrane helix</keyword>
<keyword evidence="1" id="KW-0472">Membrane</keyword>
<organism evidence="2 3">
    <name type="scientific">Candidatus Nitrosotenuis uzonensis</name>
    <dbReference type="NCBI Taxonomy" id="1407055"/>
    <lineage>
        <taxon>Archaea</taxon>
        <taxon>Nitrososphaerota</taxon>
        <taxon>Candidatus Nitrosotenuis</taxon>
    </lineage>
</organism>